<comment type="caution">
    <text evidence="9">The sequence shown here is derived from an EMBL/GenBank/DDBJ whole genome shotgun (WGS) entry which is preliminary data.</text>
</comment>
<evidence type="ECO:0000256" key="1">
    <source>
        <dbReference type="ARBA" id="ARBA00004814"/>
    </source>
</evidence>
<dbReference type="Pfam" id="PF01593">
    <property type="entry name" value="Amino_oxidase"/>
    <property type="match status" value="1"/>
</dbReference>
<evidence type="ECO:0000256" key="2">
    <source>
        <dbReference type="ARBA" id="ARBA00005833"/>
    </source>
</evidence>
<sequence length="451" mass="48026">MSPRHETLHDARSTRSAAPAQIRRKPQPRDADVIIIGAGAAGIAAARNLRRHGVDSLILEARDRPGGRAQTIALAGQAVDIGAHWLHAADANALVRQAKRLGLRLSEAAQEPLLIARTGERADPQSYVAFMRRWESVYDAMIAHPGSGPARAADTVFSQIDDTPSRFDDTIRFLHGPFDSGVGLDTIDASDFAAAVDDADLFVEGGYGALILRLARGLAIHYETPVTSIDWSGAGVRVETPRGTLSARAVLVTAPLPLLQSEAIRFAPHLPLETLQAIHALRPALYEHVVLSWADHPFTDAVNRLVAFEGDARDNLGMLANIDGAHLHYADIAAQIVAACPDPRDRAGYVREFLGARFGSRALARCDVLAASDWAGDPWTGCAWMYAPVGAHGARAALREPVGERIHFAGEASSATQWGTIGGAWDEGERAADLIRAGLTAPVGGAVIQAA</sequence>
<dbReference type="GO" id="GO:0009851">
    <property type="term" value="P:auxin biosynthetic process"/>
    <property type="evidence" value="ECO:0007669"/>
    <property type="project" value="UniProtKB-KW"/>
</dbReference>
<dbReference type="EC" id="1.13.12.3" evidence="3"/>
<dbReference type="SUPFAM" id="SSF51905">
    <property type="entry name" value="FAD/NAD(P)-binding domain"/>
    <property type="match status" value="1"/>
</dbReference>
<dbReference type="PATRIC" id="fig|1653334.4.peg.403"/>
<feature type="domain" description="Amine oxidase" evidence="8">
    <location>
        <begin position="41"/>
        <end position="435"/>
    </location>
</feature>
<feature type="region of interest" description="Disordered" evidence="7">
    <location>
        <begin position="1"/>
        <end position="26"/>
    </location>
</feature>
<dbReference type="InterPro" id="IPR050281">
    <property type="entry name" value="Flavin_monoamine_oxidase"/>
</dbReference>
<evidence type="ECO:0000256" key="7">
    <source>
        <dbReference type="SAM" id="MobiDB-lite"/>
    </source>
</evidence>
<dbReference type="AlphaFoldDB" id="A0A0P7X4M4"/>
<dbReference type="STRING" id="1653334.GA0071312_1661"/>
<feature type="compositionally biased region" description="Basic and acidic residues" evidence="7">
    <location>
        <begin position="1"/>
        <end position="13"/>
    </location>
</feature>
<dbReference type="PANTHER" id="PTHR10742:SF410">
    <property type="entry name" value="LYSINE-SPECIFIC HISTONE DEMETHYLASE 2"/>
    <property type="match status" value="1"/>
</dbReference>
<accession>A0A0P7X4M4</accession>
<evidence type="ECO:0000256" key="6">
    <source>
        <dbReference type="ARBA" id="ARBA00047321"/>
    </source>
</evidence>
<dbReference type="GO" id="GO:0050361">
    <property type="term" value="F:tryptophan 2-monooxygenase activity"/>
    <property type="evidence" value="ECO:0007669"/>
    <property type="project" value="UniProtKB-EC"/>
</dbReference>
<protein>
    <recommendedName>
        <fullName evidence="4">Tryptophan 2-monooxygenase</fullName>
        <ecNumber evidence="3">1.13.12.3</ecNumber>
    </recommendedName>
</protein>
<dbReference type="PRINTS" id="PR00420">
    <property type="entry name" value="RNGMNOXGNASE"/>
</dbReference>
<keyword evidence="12" id="KW-1185">Reference proteome</keyword>
<comment type="similarity">
    <text evidence="2">Belongs to the tryptophan 2-monooxygenase family.</text>
</comment>
<organism evidence="9 11">
    <name type="scientific">Saliniramus fredricksonii</name>
    <dbReference type="NCBI Taxonomy" id="1653334"/>
    <lineage>
        <taxon>Bacteria</taxon>
        <taxon>Pseudomonadati</taxon>
        <taxon>Pseudomonadota</taxon>
        <taxon>Alphaproteobacteria</taxon>
        <taxon>Hyphomicrobiales</taxon>
        <taxon>Salinarimonadaceae</taxon>
        <taxon>Saliniramus</taxon>
    </lineage>
</organism>
<evidence type="ECO:0000313" key="11">
    <source>
        <dbReference type="Proteomes" id="UP000050497"/>
    </source>
</evidence>
<evidence type="ECO:0000256" key="3">
    <source>
        <dbReference type="ARBA" id="ARBA00012535"/>
    </source>
</evidence>
<dbReference type="InterPro" id="IPR002937">
    <property type="entry name" value="Amino_oxidase"/>
</dbReference>
<evidence type="ECO:0000259" key="8">
    <source>
        <dbReference type="Pfam" id="PF01593"/>
    </source>
</evidence>
<evidence type="ECO:0000313" key="9">
    <source>
        <dbReference type="EMBL" id="KPQ09734.1"/>
    </source>
</evidence>
<dbReference type="EMBL" id="FMBM01000002">
    <property type="protein sequence ID" value="SCC80725.1"/>
    <property type="molecule type" value="Genomic_DNA"/>
</dbReference>
<comment type="catalytic activity">
    <reaction evidence="6">
        <text>L-tryptophan + O2 = indole-3-acetamide + CO2 + H2O</text>
        <dbReference type="Rhea" id="RHEA:16165"/>
        <dbReference type="ChEBI" id="CHEBI:15377"/>
        <dbReference type="ChEBI" id="CHEBI:15379"/>
        <dbReference type="ChEBI" id="CHEBI:16031"/>
        <dbReference type="ChEBI" id="CHEBI:16526"/>
        <dbReference type="ChEBI" id="CHEBI:57912"/>
        <dbReference type="EC" id="1.13.12.3"/>
    </reaction>
</comment>
<evidence type="ECO:0000313" key="10">
    <source>
        <dbReference type="EMBL" id="SCC80725.1"/>
    </source>
</evidence>
<dbReference type="InterPro" id="IPR036188">
    <property type="entry name" value="FAD/NAD-bd_sf"/>
</dbReference>
<reference evidence="9 11" key="1">
    <citation type="submission" date="2015-09" db="EMBL/GenBank/DDBJ databases">
        <title>Identification and resolution of microdiversity through metagenomic sequencing of parallel consortia.</title>
        <authorList>
            <person name="Nelson W.C."/>
            <person name="Romine M.F."/>
            <person name="Lindemann S.R."/>
        </authorList>
    </citation>
    <scope>NUCLEOTIDE SEQUENCE [LARGE SCALE GENOMIC DNA]</scope>
    <source>
        <strain evidence="9">HL-109</strain>
    </source>
</reference>
<evidence type="ECO:0000256" key="4">
    <source>
        <dbReference type="ARBA" id="ARBA00017871"/>
    </source>
</evidence>
<dbReference type="PANTHER" id="PTHR10742">
    <property type="entry name" value="FLAVIN MONOAMINE OXIDASE"/>
    <property type="match status" value="1"/>
</dbReference>
<dbReference type="Gene3D" id="3.50.50.60">
    <property type="entry name" value="FAD/NAD(P)-binding domain"/>
    <property type="match status" value="1"/>
</dbReference>
<dbReference type="Proteomes" id="UP000050497">
    <property type="component" value="Unassembled WGS sequence"/>
</dbReference>
<keyword evidence="5" id="KW-0073">Auxin biosynthesis</keyword>
<comment type="pathway">
    <text evidence="1">Plant hormone metabolism; auxin biosynthesis.</text>
</comment>
<dbReference type="EMBL" id="LJSX01000022">
    <property type="protein sequence ID" value="KPQ09734.1"/>
    <property type="molecule type" value="Genomic_DNA"/>
</dbReference>
<evidence type="ECO:0000313" key="12">
    <source>
        <dbReference type="Proteomes" id="UP000182800"/>
    </source>
</evidence>
<dbReference type="Proteomes" id="UP000182800">
    <property type="component" value="Unassembled WGS sequence"/>
</dbReference>
<reference evidence="10 12" key="2">
    <citation type="submission" date="2016-08" db="EMBL/GenBank/DDBJ databases">
        <authorList>
            <person name="Varghese N."/>
            <person name="Submissions Spin"/>
        </authorList>
    </citation>
    <scope>NUCLEOTIDE SEQUENCE [LARGE SCALE GENOMIC DNA]</scope>
    <source>
        <strain evidence="10 12">HL-109</strain>
    </source>
</reference>
<proteinExistence type="inferred from homology"/>
<name>A0A0P7X4M4_9HYPH</name>
<gene>
    <name evidence="10" type="ORF">GA0071312_1661</name>
    <name evidence="9" type="ORF">HLUCCO17_13300</name>
</gene>
<evidence type="ECO:0000256" key="5">
    <source>
        <dbReference type="ARBA" id="ARBA00023070"/>
    </source>
</evidence>